<feature type="transmembrane region" description="Helical" evidence="1">
    <location>
        <begin position="36"/>
        <end position="56"/>
    </location>
</feature>
<evidence type="ECO:0000313" key="4">
    <source>
        <dbReference type="Proteomes" id="UP000000467"/>
    </source>
</evidence>
<reference evidence="3 4" key="1">
    <citation type="journal article" date="2012" name="BMC Genomics">
        <title>Genome-guided analysis of physiological and morphological traits of the fermentative acetate oxidizer Thermacetogenium phaeum.</title>
        <authorList>
            <person name="Oehler D."/>
            <person name="Poehlein A."/>
            <person name="Leimbach A."/>
            <person name="Muller N."/>
            <person name="Daniel R."/>
            <person name="Gottschalk G."/>
            <person name="Schink B."/>
        </authorList>
    </citation>
    <scope>NUCLEOTIDE SEQUENCE [LARGE SCALE GENOMIC DNA]</scope>
    <source>
        <strain evidence="4">ATCC BAA-254 / DSM 26808 / PB</strain>
    </source>
</reference>
<organism evidence="3 4">
    <name type="scientific">Thermacetogenium phaeum (strain ATCC BAA-254 / DSM 26808 / PB)</name>
    <dbReference type="NCBI Taxonomy" id="1089553"/>
    <lineage>
        <taxon>Bacteria</taxon>
        <taxon>Bacillati</taxon>
        <taxon>Bacillota</taxon>
        <taxon>Clostridia</taxon>
        <taxon>Thermoanaerobacterales</taxon>
        <taxon>Thermoanaerobacteraceae</taxon>
        <taxon>Thermacetogenium</taxon>
    </lineage>
</organism>
<gene>
    <name evidence="3" type="ordered locus">Tph_c11840</name>
</gene>
<dbReference type="EMBL" id="CP003732">
    <property type="protein sequence ID" value="AFV11405.1"/>
    <property type="molecule type" value="Genomic_DNA"/>
</dbReference>
<protein>
    <submittedName>
        <fullName evidence="3">Hypothetical membrane protein DUF1200</fullName>
    </submittedName>
</protein>
<keyword evidence="4" id="KW-1185">Reference proteome</keyword>
<dbReference type="RefSeq" id="WP_015050286.1">
    <property type="nucleotide sequence ID" value="NC_018870.1"/>
</dbReference>
<dbReference type="AlphaFoldDB" id="K4LHH8"/>
<dbReference type="OrthoDB" id="6658731at2"/>
<keyword evidence="1" id="KW-0812">Transmembrane</keyword>
<dbReference type="eggNOG" id="COG3428">
    <property type="taxonomic scope" value="Bacteria"/>
</dbReference>
<dbReference type="KEGG" id="tpz:Tph_c11840"/>
<dbReference type="InterPro" id="IPR009589">
    <property type="entry name" value="PH_YyaB-like"/>
</dbReference>
<dbReference type="HOGENOM" id="CLU_129146_1_0_9"/>
<evidence type="ECO:0000259" key="2">
    <source>
        <dbReference type="Pfam" id="PF06713"/>
    </source>
</evidence>
<proteinExistence type="predicted"/>
<keyword evidence="1" id="KW-0472">Membrane</keyword>
<accession>K4LHH8</accession>
<dbReference type="GO" id="GO:0030153">
    <property type="term" value="P:bacteriocin immunity"/>
    <property type="evidence" value="ECO:0007669"/>
    <property type="project" value="InterPro"/>
</dbReference>
<sequence>MYFPSKKDLWLGLVVWLALLLSLVFAIRDHEWAALAILIPTIIFVGWIWFGTGYTITETELLVKCGPFRERIPFGRIQSVRRTRSPLSGAALSLNRLEIRHGHGFTGLTLISPADAAAFLEELKKRCPHADFPSL</sequence>
<dbReference type="STRING" id="1089553.Tph_c11840"/>
<evidence type="ECO:0000256" key="1">
    <source>
        <dbReference type="SAM" id="Phobius"/>
    </source>
</evidence>
<name>K4LHH8_THEPS</name>
<dbReference type="Pfam" id="PF06713">
    <property type="entry name" value="bPH_4"/>
    <property type="match status" value="1"/>
</dbReference>
<feature type="domain" description="Uncharacterized protein YyaB-like PH" evidence="2">
    <location>
        <begin position="52"/>
        <end position="127"/>
    </location>
</feature>
<keyword evidence="1" id="KW-1133">Transmembrane helix</keyword>
<evidence type="ECO:0000313" key="3">
    <source>
        <dbReference type="EMBL" id="AFV11405.1"/>
    </source>
</evidence>
<dbReference type="Proteomes" id="UP000000467">
    <property type="component" value="Chromosome"/>
</dbReference>